<dbReference type="RefSeq" id="WP_153245437.1">
    <property type="nucleotide sequence ID" value="NZ_OKQR01000004.1"/>
</dbReference>
<evidence type="ECO:0000313" key="3">
    <source>
        <dbReference type="Proteomes" id="UP000237923"/>
    </source>
</evidence>
<dbReference type="AlphaFoldDB" id="A0A2N9K759"/>
<proteinExistence type="predicted"/>
<evidence type="ECO:0000313" key="2">
    <source>
        <dbReference type="EMBL" id="SPE06151.1"/>
    </source>
</evidence>
<sequence>MKINSIFLANGNEVTVLGYSNGDVIVINNKKYQVKADANSRWFEEVI</sequence>
<name>A0A2N9K759_9LACO</name>
<keyword evidence="4" id="KW-1185">Reference proteome</keyword>
<organism evidence="2 3">
    <name type="scientific">Leuconostoc suionicum</name>
    <dbReference type="NCBI Taxonomy" id="1511761"/>
    <lineage>
        <taxon>Bacteria</taxon>
        <taxon>Bacillati</taxon>
        <taxon>Bacillota</taxon>
        <taxon>Bacilli</taxon>
        <taxon>Lactobacillales</taxon>
        <taxon>Lactobacillaceae</taxon>
        <taxon>Leuconostoc</taxon>
    </lineage>
</organism>
<dbReference type="Proteomes" id="UP000239237">
    <property type="component" value="Unassembled WGS sequence"/>
</dbReference>
<accession>A0A2N9K759</accession>
<dbReference type="EMBL" id="OKQR01000004">
    <property type="protein sequence ID" value="SPD94489.1"/>
    <property type="molecule type" value="Genomic_DNA"/>
</dbReference>
<dbReference type="EMBL" id="OKQU01000001">
    <property type="protein sequence ID" value="SPE06151.1"/>
    <property type="molecule type" value="Genomic_DNA"/>
</dbReference>
<reference evidence="2 3" key="2">
    <citation type="submission" date="2018-02" db="EMBL/GenBank/DDBJ databases">
        <authorList>
            <person name="Cohen D.B."/>
            <person name="Kent A.D."/>
        </authorList>
    </citation>
    <scope>NUCLEOTIDE SEQUENCE [LARGE SCALE GENOMIC DNA]</scope>
    <source>
        <strain evidence="2 3">CECT 9216</strain>
    </source>
</reference>
<reference evidence="1 4" key="1">
    <citation type="submission" date="2018-02" db="EMBL/GenBank/DDBJ databases">
        <authorList>
            <person name="Rodrigo-Torres L."/>
            <person name="Arahal R. D."/>
            <person name="Lucena T."/>
        </authorList>
    </citation>
    <scope>NUCLEOTIDE SEQUENCE [LARGE SCALE GENOMIC DNA]</scope>
    <source>
        <strain evidence="1 4">CECT 8486</strain>
    </source>
</reference>
<evidence type="ECO:0000313" key="4">
    <source>
        <dbReference type="Proteomes" id="UP000239237"/>
    </source>
</evidence>
<evidence type="ECO:0000313" key="1">
    <source>
        <dbReference type="EMBL" id="SPD94489.1"/>
    </source>
</evidence>
<protein>
    <recommendedName>
        <fullName evidence="5">Phage protein</fullName>
    </recommendedName>
</protein>
<gene>
    <name evidence="1" type="ORF">LES8486_01673</name>
    <name evidence="2" type="ORF">LES9216_00038</name>
</gene>
<evidence type="ECO:0008006" key="5">
    <source>
        <dbReference type="Google" id="ProtNLM"/>
    </source>
</evidence>
<dbReference type="Proteomes" id="UP000237923">
    <property type="component" value="Unassembled WGS sequence"/>
</dbReference>